<evidence type="ECO:0000313" key="1">
    <source>
        <dbReference type="EMBL" id="KVI01720.1"/>
    </source>
</evidence>
<dbReference type="Proteomes" id="UP000243975">
    <property type="component" value="Unassembled WGS sequence"/>
</dbReference>
<evidence type="ECO:0000313" key="2">
    <source>
        <dbReference type="Proteomes" id="UP000243975"/>
    </source>
</evidence>
<protein>
    <submittedName>
        <fullName evidence="1">Uncharacterized protein</fullName>
    </submittedName>
</protein>
<accession>A0A103Y3A5</accession>
<dbReference type="AlphaFoldDB" id="A0A103Y3A5"/>
<dbReference type="Gramene" id="KVI01720">
    <property type="protein sequence ID" value="KVI01720"/>
    <property type="gene ID" value="Ccrd_020001"/>
</dbReference>
<reference evidence="1 2" key="1">
    <citation type="journal article" date="2016" name="Sci. Rep.">
        <title>The genome sequence of the outbreeding globe artichoke constructed de novo incorporating a phase-aware low-pass sequencing strategy of F1 progeny.</title>
        <authorList>
            <person name="Scaglione D."/>
            <person name="Reyes-Chin-Wo S."/>
            <person name="Acquadro A."/>
            <person name="Froenicke L."/>
            <person name="Portis E."/>
            <person name="Beitel C."/>
            <person name="Tirone M."/>
            <person name="Mauro R."/>
            <person name="Lo Monaco A."/>
            <person name="Mauromicale G."/>
            <person name="Faccioli P."/>
            <person name="Cattivelli L."/>
            <person name="Rieseberg L."/>
            <person name="Michelmore R."/>
            <person name="Lanteri S."/>
        </authorList>
    </citation>
    <scope>NUCLEOTIDE SEQUENCE [LARGE SCALE GENOMIC DNA]</scope>
    <source>
        <strain evidence="1">2C</strain>
    </source>
</reference>
<proteinExistence type="predicted"/>
<comment type="caution">
    <text evidence="1">The sequence shown here is derived from an EMBL/GenBank/DDBJ whole genome shotgun (WGS) entry which is preliminary data.</text>
</comment>
<gene>
    <name evidence="1" type="ORF">Ccrd_020001</name>
</gene>
<sequence length="22" mass="2693">MVNRRCLDRFKVFISQGLSEFF</sequence>
<name>A0A103Y3A5_CYNCS</name>
<keyword evidence="2" id="KW-1185">Reference proteome</keyword>
<organism evidence="1 2">
    <name type="scientific">Cynara cardunculus var. scolymus</name>
    <name type="common">Globe artichoke</name>
    <name type="synonym">Cynara scolymus</name>
    <dbReference type="NCBI Taxonomy" id="59895"/>
    <lineage>
        <taxon>Eukaryota</taxon>
        <taxon>Viridiplantae</taxon>
        <taxon>Streptophyta</taxon>
        <taxon>Embryophyta</taxon>
        <taxon>Tracheophyta</taxon>
        <taxon>Spermatophyta</taxon>
        <taxon>Magnoliopsida</taxon>
        <taxon>eudicotyledons</taxon>
        <taxon>Gunneridae</taxon>
        <taxon>Pentapetalae</taxon>
        <taxon>asterids</taxon>
        <taxon>campanulids</taxon>
        <taxon>Asterales</taxon>
        <taxon>Asteraceae</taxon>
        <taxon>Carduoideae</taxon>
        <taxon>Cardueae</taxon>
        <taxon>Carduinae</taxon>
        <taxon>Cynara</taxon>
    </lineage>
</organism>
<dbReference type="EMBL" id="LEKV01002712">
    <property type="protein sequence ID" value="KVI01720.1"/>
    <property type="molecule type" value="Genomic_DNA"/>
</dbReference>